<keyword evidence="2" id="KW-0418">Kinase</keyword>
<comment type="caution">
    <text evidence="2">The sequence shown here is derived from an EMBL/GenBank/DDBJ whole genome shotgun (WGS) entry which is preliminary data.</text>
</comment>
<reference evidence="2 3" key="1">
    <citation type="journal article" date="2018" name="BMC Genomics">
        <title>Genomic comparison of Trypanosoma conorhini and Trypanosoma rangeli to Trypanosoma cruzi strains of high and low virulence.</title>
        <authorList>
            <person name="Bradwell K.R."/>
            <person name="Koparde V.N."/>
            <person name="Matveyev A.V."/>
            <person name="Serrano M.G."/>
            <person name="Alves J.M."/>
            <person name="Parikh H."/>
            <person name="Huang B."/>
            <person name="Lee V."/>
            <person name="Espinosa-Alvarez O."/>
            <person name="Ortiz P.A."/>
            <person name="Costa-Martins A.G."/>
            <person name="Teixeira M.M."/>
            <person name="Buck G.A."/>
        </authorList>
    </citation>
    <scope>NUCLEOTIDE SEQUENCE [LARGE SCALE GENOMIC DNA]</scope>
    <source>
        <strain evidence="2 3">AM80</strain>
    </source>
</reference>
<dbReference type="OrthoDB" id="243428at2759"/>
<evidence type="ECO:0000313" key="3">
    <source>
        <dbReference type="Proteomes" id="UP000283634"/>
    </source>
</evidence>
<dbReference type="OMA" id="CEAGWIS"/>
<evidence type="ECO:0000256" key="1">
    <source>
        <dbReference type="SAM" id="Phobius"/>
    </source>
</evidence>
<dbReference type="RefSeq" id="XP_029241967.1">
    <property type="nucleotide sequence ID" value="XM_029378117.1"/>
</dbReference>
<dbReference type="AlphaFoldDB" id="A0A3R7KWJ7"/>
<name>A0A3R7KWJ7_TRYRA</name>
<dbReference type="EMBL" id="MKGL01000022">
    <property type="protein sequence ID" value="RNF11096.1"/>
    <property type="molecule type" value="Genomic_DNA"/>
</dbReference>
<protein>
    <submittedName>
        <fullName evidence="2">Adenylate kinase</fullName>
    </submittedName>
</protein>
<keyword evidence="1" id="KW-0472">Membrane</keyword>
<sequence>MRETTNICVHGKWNGENETCTCEAGWISDTQQDALAPFFIWCNFTDPFVRYPPERGLSGKAISSLGSRLPVWSLAVLVLIPIVVIIIACFCCCCRRCFKPSAAAQPTLQQQQGMVNMPVQSPQLTFGSVLDAPMYVMPAPMYPDATRHLPVVSPHHYTFAGLGPAYFYEDPYAVQFKQPTESQHATGNWQPLMGQQELVPEKADSDGASGVDRSSFASMSFPLAAERPLQGSSVLSVRNE</sequence>
<keyword evidence="3" id="KW-1185">Reference proteome</keyword>
<dbReference type="GeneID" id="40324995"/>
<keyword evidence="1" id="KW-1133">Transmembrane helix</keyword>
<dbReference type="GO" id="GO:0016301">
    <property type="term" value="F:kinase activity"/>
    <property type="evidence" value="ECO:0007669"/>
    <property type="project" value="UniProtKB-KW"/>
</dbReference>
<feature type="transmembrane region" description="Helical" evidence="1">
    <location>
        <begin position="69"/>
        <end position="88"/>
    </location>
</feature>
<keyword evidence="1" id="KW-0812">Transmembrane</keyword>
<gene>
    <name evidence="2" type="ORF">TraAM80_01062</name>
</gene>
<dbReference type="Proteomes" id="UP000283634">
    <property type="component" value="Unassembled WGS sequence"/>
</dbReference>
<proteinExistence type="predicted"/>
<organism evidence="2 3">
    <name type="scientific">Trypanosoma rangeli</name>
    <dbReference type="NCBI Taxonomy" id="5698"/>
    <lineage>
        <taxon>Eukaryota</taxon>
        <taxon>Discoba</taxon>
        <taxon>Euglenozoa</taxon>
        <taxon>Kinetoplastea</taxon>
        <taxon>Metakinetoplastina</taxon>
        <taxon>Trypanosomatida</taxon>
        <taxon>Trypanosomatidae</taxon>
        <taxon>Trypanosoma</taxon>
        <taxon>Herpetosoma</taxon>
    </lineage>
</organism>
<keyword evidence="2" id="KW-0808">Transferase</keyword>
<accession>A0A3R7KWJ7</accession>
<evidence type="ECO:0000313" key="2">
    <source>
        <dbReference type="EMBL" id="RNF11096.1"/>
    </source>
</evidence>